<dbReference type="Proteomes" id="UP000076078">
    <property type="component" value="Unassembled WGS sequence"/>
</dbReference>
<protein>
    <submittedName>
        <fullName evidence="4">Uncharacterized protein</fullName>
    </submittedName>
</protein>
<accession>A0A152A558</accession>
<organism evidence="4 5">
    <name type="scientific">Tieghemostelium lacteum</name>
    <name type="common">Slime mold</name>
    <name type="synonym">Dictyostelium lacteum</name>
    <dbReference type="NCBI Taxonomy" id="361077"/>
    <lineage>
        <taxon>Eukaryota</taxon>
        <taxon>Amoebozoa</taxon>
        <taxon>Evosea</taxon>
        <taxon>Eumycetozoa</taxon>
        <taxon>Dictyostelia</taxon>
        <taxon>Dictyosteliales</taxon>
        <taxon>Raperosteliaceae</taxon>
        <taxon>Tieghemostelium</taxon>
    </lineage>
</organism>
<keyword evidence="2" id="KW-0378">Hydrolase</keyword>
<keyword evidence="5" id="KW-1185">Reference proteome</keyword>
<feature type="region of interest" description="Disordered" evidence="3">
    <location>
        <begin position="211"/>
        <end position="232"/>
    </location>
</feature>
<dbReference type="OrthoDB" id="24366at2759"/>
<proteinExistence type="inferred from homology"/>
<dbReference type="InParanoid" id="A0A152A558"/>
<sequence>MENKIEYTKFLMRYQNDLDTHCLLSGYKINDFDIYVTPLNSRLTKDVNQEQTVKEFSIDNWWMLTRKLGESFYVITNKGIGDLGSVFDSKEAYLINFSWDYGSEKNNKESNHEKLGISTKSNRVCFGDGNRHYTQNKRPGGIFCVNNVILNTFLRKKSKLFYNEEPLILNNDVTEENFKEFLNQDNLDFKSRFLKSSRKFIFTPNNKVEKDDEKDTAKKKISKKRKRKNENAELDEKSLEALIDEYVSSKDYEPLKVEEKNEVLSPNRLYCFLRNGVDCNITPLNSKKATKDKIKMQCKSCKSYKTLDKNPFKLNPVDKNGVKSAIEKVITYLNREGYISLQEKKKKRRNK</sequence>
<comment type="caution">
    <text evidence="4">The sequence shown here is derived from an EMBL/GenBank/DDBJ whole genome shotgun (WGS) entry which is preliminary data.</text>
</comment>
<dbReference type="AlphaFoldDB" id="A0A152A558"/>
<evidence type="ECO:0000256" key="1">
    <source>
        <dbReference type="ARBA" id="ARBA00007527"/>
    </source>
</evidence>
<dbReference type="GO" id="GO:0004531">
    <property type="term" value="F:deoxyribonuclease II activity"/>
    <property type="evidence" value="ECO:0007669"/>
    <property type="project" value="InterPro"/>
</dbReference>
<reference evidence="4 5" key="1">
    <citation type="submission" date="2015-12" db="EMBL/GenBank/DDBJ databases">
        <title>Dictyostelia acquired genes for synthesis and detection of signals that induce cell-type specialization by lateral gene transfer from prokaryotes.</title>
        <authorList>
            <person name="Gloeckner G."/>
            <person name="Schaap P."/>
        </authorList>
    </citation>
    <scope>NUCLEOTIDE SEQUENCE [LARGE SCALE GENOMIC DNA]</scope>
    <source>
        <strain evidence="4 5">TK</strain>
    </source>
</reference>
<dbReference type="Pfam" id="PF03265">
    <property type="entry name" value="DNase_II"/>
    <property type="match status" value="1"/>
</dbReference>
<dbReference type="InterPro" id="IPR004947">
    <property type="entry name" value="DNase_II"/>
</dbReference>
<evidence type="ECO:0000313" key="4">
    <source>
        <dbReference type="EMBL" id="KYR01368.1"/>
    </source>
</evidence>
<evidence type="ECO:0000313" key="5">
    <source>
        <dbReference type="Proteomes" id="UP000076078"/>
    </source>
</evidence>
<gene>
    <name evidence="4" type="ORF">DLAC_01955</name>
</gene>
<evidence type="ECO:0000256" key="2">
    <source>
        <dbReference type="ARBA" id="ARBA00022801"/>
    </source>
</evidence>
<name>A0A152A558_TIELA</name>
<dbReference type="EMBL" id="LODT01000009">
    <property type="protein sequence ID" value="KYR01368.1"/>
    <property type="molecule type" value="Genomic_DNA"/>
</dbReference>
<evidence type="ECO:0000256" key="3">
    <source>
        <dbReference type="SAM" id="MobiDB-lite"/>
    </source>
</evidence>
<feature type="compositionally biased region" description="Basic residues" evidence="3">
    <location>
        <begin position="219"/>
        <end position="228"/>
    </location>
</feature>
<comment type="similarity">
    <text evidence="1">Belongs to the DNase II family.</text>
</comment>